<feature type="binding site" evidence="2">
    <location>
        <position position="215"/>
    </location>
    <ligand>
        <name>Mg(2+)</name>
        <dbReference type="ChEBI" id="CHEBI:18420"/>
        <label>1</label>
        <note>catalytic</note>
    </ligand>
</feature>
<dbReference type="GO" id="GO:0006020">
    <property type="term" value="P:inositol metabolic process"/>
    <property type="evidence" value="ECO:0007669"/>
    <property type="project" value="TreeGrafter"/>
</dbReference>
<dbReference type="AlphaFoldDB" id="A0A5C1NLA7"/>
<dbReference type="SUPFAM" id="SSF56655">
    <property type="entry name" value="Carbohydrate phosphatase"/>
    <property type="match status" value="1"/>
</dbReference>
<keyword evidence="2" id="KW-0479">Metal-binding</keyword>
<name>A0A5C1NLA7_9GAMM</name>
<dbReference type="PANTHER" id="PTHR20854">
    <property type="entry name" value="INOSITOL MONOPHOSPHATASE"/>
    <property type="match status" value="1"/>
</dbReference>
<dbReference type="EMBL" id="CP038437">
    <property type="protein sequence ID" value="QEM83187.1"/>
    <property type="molecule type" value="Genomic_DNA"/>
</dbReference>
<dbReference type="RefSeq" id="WP_149286309.1">
    <property type="nucleotide sequence ID" value="NZ_CP038437.2"/>
</dbReference>
<evidence type="ECO:0000313" key="3">
    <source>
        <dbReference type="EMBL" id="QEM83187.1"/>
    </source>
</evidence>
<dbReference type="GO" id="GO:0008934">
    <property type="term" value="F:inositol monophosphate 1-phosphatase activity"/>
    <property type="evidence" value="ECO:0007669"/>
    <property type="project" value="TreeGrafter"/>
</dbReference>
<dbReference type="Proteomes" id="UP000324285">
    <property type="component" value="Chromosome"/>
</dbReference>
<gene>
    <name evidence="3" type="ORF">E4T21_17775</name>
</gene>
<keyword evidence="2" id="KW-0460">Magnesium</keyword>
<dbReference type="Gene3D" id="3.40.190.80">
    <property type="match status" value="1"/>
</dbReference>
<organism evidence="3 4">
    <name type="scientific">Halomonas binhaiensis</name>
    <dbReference type="NCBI Taxonomy" id="2562282"/>
    <lineage>
        <taxon>Bacteria</taxon>
        <taxon>Pseudomonadati</taxon>
        <taxon>Pseudomonadota</taxon>
        <taxon>Gammaproteobacteria</taxon>
        <taxon>Oceanospirillales</taxon>
        <taxon>Halomonadaceae</taxon>
        <taxon>Halomonas</taxon>
    </lineage>
</organism>
<dbReference type="GO" id="GO:0007165">
    <property type="term" value="P:signal transduction"/>
    <property type="evidence" value="ECO:0007669"/>
    <property type="project" value="TreeGrafter"/>
</dbReference>
<protein>
    <submittedName>
        <fullName evidence="3">Inositol monophosphatase</fullName>
    </submittedName>
</protein>
<reference evidence="3" key="1">
    <citation type="submission" date="2021-02" db="EMBL/GenBank/DDBJ databases">
        <title>Strain Y2R2, a novel species of the genus Halomonas.</title>
        <authorList>
            <person name="Huang H."/>
        </authorList>
    </citation>
    <scope>NUCLEOTIDE SEQUENCE</scope>
    <source>
        <strain evidence="3">Y2R2</strain>
    </source>
</reference>
<sequence length="274" mass="30088">MHPMVQYALRAARSAGEQFLRIRERIENAHEEHNLDRLLEDSARNAEALIVRQLSRGYPQHGISGRYTPHRSGEDEGRDILWRIEPFHGYSNLSVASPEFAISVVCLVKGRPEHAVVICPFSDDEYLASRGRGAQLNGKRLRVTKTHTTGGTRLSMSLPENHLRSRYLPTYMTLVQQLGPVADQLQSSACGLLDIAHVAAGRADAVFVLGIDEQDLDIGTLILKEAGALIGTPDGRPSVSADGPLMAANPRLFKALIKTLAPHVAHTPGRDEQE</sequence>
<comment type="cofactor">
    <cofactor evidence="2">
        <name>Mg(2+)</name>
        <dbReference type="ChEBI" id="CHEBI:18420"/>
    </cofactor>
</comment>
<dbReference type="CDD" id="cd01637">
    <property type="entry name" value="IMPase_like"/>
    <property type="match status" value="1"/>
</dbReference>
<dbReference type="OrthoDB" id="9785695at2"/>
<dbReference type="Gene3D" id="3.30.540.10">
    <property type="entry name" value="Fructose-1,6-Bisphosphatase, subunit A, domain 1"/>
    <property type="match status" value="1"/>
</dbReference>
<keyword evidence="4" id="KW-1185">Reference proteome</keyword>
<dbReference type="Pfam" id="PF00459">
    <property type="entry name" value="Inositol_P"/>
    <property type="match status" value="1"/>
</dbReference>
<dbReference type="GO" id="GO:0046872">
    <property type="term" value="F:metal ion binding"/>
    <property type="evidence" value="ECO:0007669"/>
    <property type="project" value="UniProtKB-KW"/>
</dbReference>
<evidence type="ECO:0000256" key="2">
    <source>
        <dbReference type="PIRSR" id="PIRSR600760-2"/>
    </source>
</evidence>
<evidence type="ECO:0000313" key="4">
    <source>
        <dbReference type="Proteomes" id="UP000324285"/>
    </source>
</evidence>
<evidence type="ECO:0000256" key="1">
    <source>
        <dbReference type="ARBA" id="ARBA00009759"/>
    </source>
</evidence>
<dbReference type="InterPro" id="IPR000760">
    <property type="entry name" value="Inositol_monophosphatase-like"/>
</dbReference>
<dbReference type="KEGG" id="hbh:E4T21_17775"/>
<proteinExistence type="inferred from homology"/>
<dbReference type="PANTHER" id="PTHR20854:SF4">
    <property type="entry name" value="INOSITOL-1-MONOPHOSPHATASE-RELATED"/>
    <property type="match status" value="1"/>
</dbReference>
<comment type="similarity">
    <text evidence="1">Belongs to the inositol monophosphatase superfamily.</text>
</comment>
<accession>A0A5C1NLA7</accession>
<dbReference type="PRINTS" id="PR00377">
    <property type="entry name" value="IMPHPHTASES"/>
</dbReference>